<evidence type="ECO:0000313" key="3">
    <source>
        <dbReference type="Proteomes" id="UP000070449"/>
    </source>
</evidence>
<feature type="transmembrane region" description="Helical" evidence="1">
    <location>
        <begin position="130"/>
        <end position="150"/>
    </location>
</feature>
<evidence type="ECO:0000313" key="2">
    <source>
        <dbReference type="EMBL" id="KXK07674.1"/>
    </source>
</evidence>
<dbReference type="GO" id="GO:0140359">
    <property type="term" value="F:ABC-type transporter activity"/>
    <property type="evidence" value="ECO:0007669"/>
    <property type="project" value="InterPro"/>
</dbReference>
<dbReference type="GO" id="GO:0005886">
    <property type="term" value="C:plasma membrane"/>
    <property type="evidence" value="ECO:0007669"/>
    <property type="project" value="UniProtKB-SubCell"/>
</dbReference>
<feature type="transmembrane region" description="Helical" evidence="1">
    <location>
        <begin position="196"/>
        <end position="217"/>
    </location>
</feature>
<proteinExistence type="predicted"/>
<comment type="caution">
    <text evidence="2">The sequence shown here is derived from an EMBL/GenBank/DDBJ whole genome shotgun (WGS) entry which is preliminary data.</text>
</comment>
<gene>
    <name evidence="2" type="ORF">UZ20_WS6002001143</name>
</gene>
<organism evidence="2 3">
    <name type="scientific">candidate division WS6 bacterium OLB21</name>
    <dbReference type="NCBI Taxonomy" id="1617427"/>
    <lineage>
        <taxon>Bacteria</taxon>
        <taxon>Candidatus Dojkabacteria</taxon>
    </lineage>
</organism>
<feature type="transmembrane region" description="Helical" evidence="1">
    <location>
        <begin position="244"/>
        <end position="267"/>
    </location>
</feature>
<keyword evidence="1" id="KW-0472">Membrane</keyword>
<dbReference type="EMBL" id="JYPD01000031">
    <property type="protein sequence ID" value="KXK07674.1"/>
    <property type="molecule type" value="Genomic_DNA"/>
</dbReference>
<feature type="transmembrane region" description="Helical" evidence="1">
    <location>
        <begin position="20"/>
        <end position="40"/>
    </location>
</feature>
<dbReference type="Proteomes" id="UP000070449">
    <property type="component" value="Unassembled WGS sequence"/>
</dbReference>
<name>A0A136KE32_9BACT</name>
<dbReference type="Pfam" id="PF12679">
    <property type="entry name" value="ABC2_membrane_2"/>
    <property type="match status" value="1"/>
</dbReference>
<feature type="transmembrane region" description="Helical" evidence="1">
    <location>
        <begin position="162"/>
        <end position="184"/>
    </location>
</feature>
<accession>A0A136KE32</accession>
<dbReference type="AlphaFoldDB" id="A0A136KE32"/>
<feature type="transmembrane region" description="Helical" evidence="1">
    <location>
        <begin position="83"/>
        <end position="101"/>
    </location>
</feature>
<keyword evidence="1" id="KW-0812">Transmembrane</keyword>
<reference evidence="2 3" key="1">
    <citation type="submission" date="2015-02" db="EMBL/GenBank/DDBJ databases">
        <title>Improved understanding of the partial-nitritation anammox process through 23 genomes representing the majority of the microbial community.</title>
        <authorList>
            <person name="Speth D.R."/>
            <person name="In T Zandt M."/>
            <person name="Guerrero Cruz S."/>
            <person name="Jetten M.S."/>
            <person name="Dutilh B.E."/>
        </authorList>
    </citation>
    <scope>NUCLEOTIDE SEQUENCE [LARGE SCALE GENOMIC DNA]</scope>
    <source>
        <strain evidence="2">OLB21</strain>
    </source>
</reference>
<protein>
    <submittedName>
        <fullName evidence="2">ABC-2 family transporter protein</fullName>
    </submittedName>
</protein>
<keyword evidence="1" id="KW-1133">Transmembrane helix</keyword>
<sequence length="275" mass="30260">MRKLLTLIRHDLNDSKIGLISVVVIALSIGALFGAFYPTIRENADGIAMLAQGEIAALFFNISADDVADFDFSDYNVYISTEYFSFFWAVLFVPFLISWGVKMAGQAEKGTLALLLAHPVSRTEAVNSQLLSLAAKAALTAFAFIVSAGLPALFIEDTNLDLVAWLRVGVFYLVIFITISYIAFAASIVTMSKLKGIWITTVIIVLGYLFNTISNLVSEVEFLKYASLWHYMGNTTKQLQGEPLYTLGFLVFLLVAIICIVIPVLVFDKKNLPNG</sequence>
<evidence type="ECO:0000256" key="1">
    <source>
        <dbReference type="SAM" id="Phobius"/>
    </source>
</evidence>